<protein>
    <submittedName>
        <fullName evidence="1">Uncharacterized protein</fullName>
    </submittedName>
</protein>
<sequence length="191" mass="20538">MQPSQTPSVQHNVWAGVGVHSASEGSHGASVQPGFYSSDGNSATPTAPSFTQVMSTSTSPLSAPFTSPWTGLGGIPMTATTSSAGTADAVTTKDSGVYPMNVGETGYEDDIDEYVEQSRITFQRTIQQLQENFDRAVADHIKFKKKYAEKCAWIEKVKREILEMKREIYTSNSAMHGHGAHATGMESGVEV</sequence>
<keyword evidence="2" id="KW-1185">Reference proteome</keyword>
<reference evidence="2" key="1">
    <citation type="submission" date="2024-06" db="EMBL/GenBank/DDBJ databases">
        <title>Multi-omics analyses provide insights into the biosynthesis of the anticancer antibiotic pleurotin in Hohenbuehelia grisea.</title>
        <authorList>
            <person name="Weaver J.A."/>
            <person name="Alberti F."/>
        </authorList>
    </citation>
    <scope>NUCLEOTIDE SEQUENCE [LARGE SCALE GENOMIC DNA]</scope>
    <source>
        <strain evidence="2">T-177</strain>
    </source>
</reference>
<organism evidence="1 2">
    <name type="scientific">Hohenbuehelia grisea</name>
    <dbReference type="NCBI Taxonomy" id="104357"/>
    <lineage>
        <taxon>Eukaryota</taxon>
        <taxon>Fungi</taxon>
        <taxon>Dikarya</taxon>
        <taxon>Basidiomycota</taxon>
        <taxon>Agaricomycotina</taxon>
        <taxon>Agaricomycetes</taxon>
        <taxon>Agaricomycetidae</taxon>
        <taxon>Agaricales</taxon>
        <taxon>Pleurotineae</taxon>
        <taxon>Pleurotaceae</taxon>
        <taxon>Hohenbuehelia</taxon>
    </lineage>
</organism>
<name>A0ABR3JRB0_9AGAR</name>
<comment type="caution">
    <text evidence="1">The sequence shown here is derived from an EMBL/GenBank/DDBJ whole genome shotgun (WGS) entry which is preliminary data.</text>
</comment>
<evidence type="ECO:0000313" key="1">
    <source>
        <dbReference type="EMBL" id="KAL0958399.1"/>
    </source>
</evidence>
<accession>A0ABR3JRB0</accession>
<dbReference type="Proteomes" id="UP001556367">
    <property type="component" value="Unassembled WGS sequence"/>
</dbReference>
<gene>
    <name evidence="1" type="ORF">HGRIS_000540</name>
</gene>
<proteinExistence type="predicted"/>
<evidence type="ECO:0000313" key="2">
    <source>
        <dbReference type="Proteomes" id="UP001556367"/>
    </source>
</evidence>
<dbReference type="EMBL" id="JASNQZ010000004">
    <property type="protein sequence ID" value="KAL0958399.1"/>
    <property type="molecule type" value="Genomic_DNA"/>
</dbReference>